<dbReference type="GO" id="GO:0016787">
    <property type="term" value="F:hydrolase activity"/>
    <property type="evidence" value="ECO:0007669"/>
    <property type="project" value="UniProtKB-KW"/>
</dbReference>
<dbReference type="PANTHER" id="PTHR48081">
    <property type="entry name" value="AB HYDROLASE SUPERFAMILY PROTEIN C4A8.06C"/>
    <property type="match status" value="1"/>
</dbReference>
<comment type="caution">
    <text evidence="3">The sequence shown here is derived from an EMBL/GenBank/DDBJ whole genome shotgun (WGS) entry which is preliminary data.</text>
</comment>
<keyword evidence="1" id="KW-0378">Hydrolase</keyword>
<dbReference type="Gene3D" id="3.40.50.1820">
    <property type="entry name" value="alpha/beta hydrolase"/>
    <property type="match status" value="1"/>
</dbReference>
<evidence type="ECO:0000256" key="1">
    <source>
        <dbReference type="ARBA" id="ARBA00022801"/>
    </source>
</evidence>
<keyword evidence="4" id="KW-1185">Reference proteome</keyword>
<evidence type="ECO:0000313" key="3">
    <source>
        <dbReference type="EMBL" id="THH12488.1"/>
    </source>
</evidence>
<dbReference type="PANTHER" id="PTHR48081:SF31">
    <property type="entry name" value="STERYL ACETYL HYDROLASE MUG81-RELATED"/>
    <property type="match status" value="1"/>
</dbReference>
<gene>
    <name evidence="3" type="ORF">EW146_g7648</name>
</gene>
<dbReference type="Proteomes" id="UP000310158">
    <property type="component" value="Unassembled WGS sequence"/>
</dbReference>
<dbReference type="OrthoDB" id="2152029at2759"/>
<sequence length="370" mass="41191">MSLSTATIATDASMSLSFAEYLEIVVDILTFPVAIVLRIFSSANKQRTWARAIGDSGMRAIVASRWSARQMRYILGGTATPIYTKWAKRNKLQVLTDEIDESAKLHWVGPRRFDRVVLFLHGGGLSFPPSPNDHLDFFLKVQLDLEATIEGAGVVFLEYSLTPDYPLPIQLRQINAAMKYLISHGSQPASIILVGDSAGANLIMQLVSHIMHPLPNIPTPVSLSEPLGGALLISPWISFDTSSPSFVENDKKDCTNTYLLDYLANILRPGIPLDQRDYFEPYVADDEWWDGLDKVVSRILNTAGEVECLRDTILKFGETLKKHVKDTTIVVEKNGVHEDVLRDFGVGQGGKSDAYHLYIAWLSETFNGRH</sequence>
<dbReference type="EMBL" id="SGPL01000457">
    <property type="protein sequence ID" value="THH12488.1"/>
    <property type="molecule type" value="Genomic_DNA"/>
</dbReference>
<organism evidence="3 4">
    <name type="scientific">Bondarzewia mesenterica</name>
    <dbReference type="NCBI Taxonomy" id="1095465"/>
    <lineage>
        <taxon>Eukaryota</taxon>
        <taxon>Fungi</taxon>
        <taxon>Dikarya</taxon>
        <taxon>Basidiomycota</taxon>
        <taxon>Agaricomycotina</taxon>
        <taxon>Agaricomycetes</taxon>
        <taxon>Russulales</taxon>
        <taxon>Bondarzewiaceae</taxon>
        <taxon>Bondarzewia</taxon>
    </lineage>
</organism>
<name>A0A4S4LLZ3_9AGAM</name>
<evidence type="ECO:0000313" key="4">
    <source>
        <dbReference type="Proteomes" id="UP000310158"/>
    </source>
</evidence>
<dbReference type="InterPro" id="IPR029058">
    <property type="entry name" value="AB_hydrolase_fold"/>
</dbReference>
<dbReference type="Pfam" id="PF07859">
    <property type="entry name" value="Abhydrolase_3"/>
    <property type="match status" value="1"/>
</dbReference>
<dbReference type="InterPro" id="IPR013094">
    <property type="entry name" value="AB_hydrolase_3"/>
</dbReference>
<accession>A0A4S4LLZ3</accession>
<reference evidence="3 4" key="1">
    <citation type="submission" date="2019-02" db="EMBL/GenBank/DDBJ databases">
        <title>Genome sequencing of the rare red list fungi Bondarzewia mesenterica.</title>
        <authorList>
            <person name="Buettner E."/>
            <person name="Kellner H."/>
        </authorList>
    </citation>
    <scope>NUCLEOTIDE SEQUENCE [LARGE SCALE GENOMIC DNA]</scope>
    <source>
        <strain evidence="3 4">DSM 108281</strain>
    </source>
</reference>
<evidence type="ECO:0000259" key="2">
    <source>
        <dbReference type="Pfam" id="PF07859"/>
    </source>
</evidence>
<dbReference type="SUPFAM" id="SSF53474">
    <property type="entry name" value="alpha/beta-Hydrolases"/>
    <property type="match status" value="1"/>
</dbReference>
<feature type="domain" description="Alpha/beta hydrolase fold-3" evidence="2">
    <location>
        <begin position="117"/>
        <end position="338"/>
    </location>
</feature>
<protein>
    <recommendedName>
        <fullName evidence="2">Alpha/beta hydrolase fold-3 domain-containing protein</fullName>
    </recommendedName>
</protein>
<proteinExistence type="predicted"/>
<dbReference type="AlphaFoldDB" id="A0A4S4LLZ3"/>
<dbReference type="InterPro" id="IPR050300">
    <property type="entry name" value="GDXG_lipolytic_enzyme"/>
</dbReference>